<dbReference type="Proteomes" id="UP000184383">
    <property type="component" value="Unassembled WGS sequence"/>
</dbReference>
<dbReference type="GeneID" id="63751984"/>
<reference evidence="2" key="1">
    <citation type="journal article" date="2017" name="Genome Biol.">
        <title>Comparative genomics reveals high biological diversity and specific adaptations in the industrially and medically important fungal genus Aspergillus.</title>
        <authorList>
            <person name="de Vries R.P."/>
            <person name="Riley R."/>
            <person name="Wiebenga A."/>
            <person name="Aguilar-Osorio G."/>
            <person name="Amillis S."/>
            <person name="Uchima C.A."/>
            <person name="Anderluh G."/>
            <person name="Asadollahi M."/>
            <person name="Askin M."/>
            <person name="Barry K."/>
            <person name="Battaglia E."/>
            <person name="Bayram O."/>
            <person name="Benocci T."/>
            <person name="Braus-Stromeyer S.A."/>
            <person name="Caldana C."/>
            <person name="Canovas D."/>
            <person name="Cerqueira G.C."/>
            <person name="Chen F."/>
            <person name="Chen W."/>
            <person name="Choi C."/>
            <person name="Clum A."/>
            <person name="Dos Santos R.A."/>
            <person name="Damasio A.R."/>
            <person name="Diallinas G."/>
            <person name="Emri T."/>
            <person name="Fekete E."/>
            <person name="Flipphi M."/>
            <person name="Freyberg S."/>
            <person name="Gallo A."/>
            <person name="Gournas C."/>
            <person name="Habgood R."/>
            <person name="Hainaut M."/>
            <person name="Harispe M.L."/>
            <person name="Henrissat B."/>
            <person name="Hilden K.S."/>
            <person name="Hope R."/>
            <person name="Hossain A."/>
            <person name="Karabika E."/>
            <person name="Karaffa L."/>
            <person name="Karanyi Z."/>
            <person name="Krasevec N."/>
            <person name="Kuo A."/>
            <person name="Kusch H."/>
            <person name="LaButti K."/>
            <person name="Lagendijk E.L."/>
            <person name="Lapidus A."/>
            <person name="Levasseur A."/>
            <person name="Lindquist E."/>
            <person name="Lipzen A."/>
            <person name="Logrieco A.F."/>
            <person name="MacCabe A."/>
            <person name="Maekelae M.R."/>
            <person name="Malavazi I."/>
            <person name="Melin P."/>
            <person name="Meyer V."/>
            <person name="Mielnichuk N."/>
            <person name="Miskei M."/>
            <person name="Molnar A.P."/>
            <person name="Mule G."/>
            <person name="Ngan C.Y."/>
            <person name="Orejas M."/>
            <person name="Orosz E."/>
            <person name="Ouedraogo J.P."/>
            <person name="Overkamp K.M."/>
            <person name="Park H.-S."/>
            <person name="Perrone G."/>
            <person name="Piumi F."/>
            <person name="Punt P.J."/>
            <person name="Ram A.F."/>
            <person name="Ramon A."/>
            <person name="Rauscher S."/>
            <person name="Record E."/>
            <person name="Riano-Pachon D.M."/>
            <person name="Robert V."/>
            <person name="Roehrig J."/>
            <person name="Ruller R."/>
            <person name="Salamov A."/>
            <person name="Salih N.S."/>
            <person name="Samson R.A."/>
            <person name="Sandor E."/>
            <person name="Sanguinetti M."/>
            <person name="Schuetze T."/>
            <person name="Sepcic K."/>
            <person name="Shelest E."/>
            <person name="Sherlock G."/>
            <person name="Sophianopoulou V."/>
            <person name="Squina F.M."/>
            <person name="Sun H."/>
            <person name="Susca A."/>
            <person name="Todd R.B."/>
            <person name="Tsang A."/>
            <person name="Unkles S.E."/>
            <person name="van de Wiele N."/>
            <person name="van Rossen-Uffink D."/>
            <person name="Oliveira J.V."/>
            <person name="Vesth T.C."/>
            <person name="Visser J."/>
            <person name="Yu J.-H."/>
            <person name="Zhou M."/>
            <person name="Andersen M.R."/>
            <person name="Archer D.B."/>
            <person name="Baker S.E."/>
            <person name="Benoit I."/>
            <person name="Brakhage A.A."/>
            <person name="Braus G.H."/>
            <person name="Fischer R."/>
            <person name="Frisvad J.C."/>
            <person name="Goldman G.H."/>
            <person name="Houbraken J."/>
            <person name="Oakley B."/>
            <person name="Pocsi I."/>
            <person name="Scazzocchio C."/>
            <person name="Seiboth B."/>
            <person name="vanKuyk P.A."/>
            <person name="Wortman J."/>
            <person name="Dyer P.S."/>
            <person name="Grigoriev I.V."/>
        </authorList>
    </citation>
    <scope>NUCLEOTIDE SEQUENCE [LARGE SCALE GENOMIC DNA]</scope>
    <source>
        <strain evidence="2">DTO 134E9</strain>
    </source>
</reference>
<name>A0A1L9RAE8_ASPWE</name>
<evidence type="ECO:0000313" key="1">
    <source>
        <dbReference type="EMBL" id="OJJ31891.1"/>
    </source>
</evidence>
<dbReference type="AlphaFoldDB" id="A0A1L9RAE8"/>
<gene>
    <name evidence="1" type="ORF">ASPWEDRAFT_43914</name>
</gene>
<organism evidence="1 2">
    <name type="scientific">Aspergillus wentii DTO 134E9</name>
    <dbReference type="NCBI Taxonomy" id="1073089"/>
    <lineage>
        <taxon>Eukaryota</taxon>
        <taxon>Fungi</taxon>
        <taxon>Dikarya</taxon>
        <taxon>Ascomycota</taxon>
        <taxon>Pezizomycotina</taxon>
        <taxon>Eurotiomycetes</taxon>
        <taxon>Eurotiomycetidae</taxon>
        <taxon>Eurotiales</taxon>
        <taxon>Aspergillaceae</taxon>
        <taxon>Aspergillus</taxon>
        <taxon>Aspergillus subgen. Cremei</taxon>
    </lineage>
</organism>
<dbReference type="EMBL" id="KV878215">
    <property type="protein sequence ID" value="OJJ31891.1"/>
    <property type="molecule type" value="Genomic_DNA"/>
</dbReference>
<dbReference type="OrthoDB" id="4156665at2759"/>
<dbReference type="RefSeq" id="XP_040685568.1">
    <property type="nucleotide sequence ID" value="XM_040836136.1"/>
</dbReference>
<dbReference type="VEuPathDB" id="FungiDB:ASPWEDRAFT_43914"/>
<accession>A0A1L9RAE8</accession>
<evidence type="ECO:0000313" key="2">
    <source>
        <dbReference type="Proteomes" id="UP000184383"/>
    </source>
</evidence>
<protein>
    <submittedName>
        <fullName evidence="1">Uncharacterized protein</fullName>
    </submittedName>
</protein>
<sequence length="309" mass="35170">MTKKNAIFGGVSAFHGNNVYCHSRSAASGLAVRRHWYMNWMPRFFLYALLSANSSSINKAAYRLLPILNSFEIQAECSFLAVSLLMKSIDSDFCSLSHQYFSSIIMLGEDRPSPPRIIVDASTPESTEMDYLYSPLSTASTLVSPSSLQLEFQLLKRHPSFLSVLRHMRTPLCPLVSATTGLHHPHFPTTILAYHLLTSQQLDDLARHFHQVWPPCSATYYYPVSFPAWLGTDHETTVDIHTKRRRFGRFIGLRGCESPVETSDPEMSVIQEETEDEMLVRMEREWLECLQRASQEDSEMALRWKAGGQ</sequence>
<proteinExistence type="predicted"/>
<keyword evidence="2" id="KW-1185">Reference proteome</keyword>